<gene>
    <name evidence="1" type="ORF">F7O44_25250</name>
</gene>
<organism evidence="1 2">
    <name type="scientific">Phytoactinopolyspora mesophila</name>
    <dbReference type="NCBI Taxonomy" id="2650750"/>
    <lineage>
        <taxon>Bacteria</taxon>
        <taxon>Bacillati</taxon>
        <taxon>Actinomycetota</taxon>
        <taxon>Actinomycetes</taxon>
        <taxon>Jiangellales</taxon>
        <taxon>Jiangellaceae</taxon>
        <taxon>Phytoactinopolyspora</taxon>
    </lineage>
</organism>
<comment type="caution">
    <text evidence="1">The sequence shown here is derived from an EMBL/GenBank/DDBJ whole genome shotgun (WGS) entry which is preliminary data.</text>
</comment>
<evidence type="ECO:0000313" key="1">
    <source>
        <dbReference type="EMBL" id="NDL60388.1"/>
    </source>
</evidence>
<keyword evidence="2" id="KW-1185">Reference proteome</keyword>
<dbReference type="RefSeq" id="WP_162453090.1">
    <property type="nucleotide sequence ID" value="NZ_WLZY01000011.1"/>
</dbReference>
<proteinExistence type="predicted"/>
<sequence>MHPFTSEVWAAERRRELTAEAAEHRLAASGTRRTGVLARAAERLRSAWAAPTPSRDTICCSPA</sequence>
<reference evidence="1 2" key="1">
    <citation type="submission" date="2019-11" db="EMBL/GenBank/DDBJ databases">
        <authorList>
            <person name="Li X.-J."/>
            <person name="Feng X.-M."/>
        </authorList>
    </citation>
    <scope>NUCLEOTIDE SEQUENCE [LARGE SCALE GENOMIC DNA]</scope>
    <source>
        <strain evidence="1 2">XMNu-373</strain>
    </source>
</reference>
<accession>A0A7K3MDA7</accession>
<dbReference type="Proteomes" id="UP000460435">
    <property type="component" value="Unassembled WGS sequence"/>
</dbReference>
<dbReference type="AlphaFoldDB" id="A0A7K3MDA7"/>
<evidence type="ECO:0000313" key="2">
    <source>
        <dbReference type="Proteomes" id="UP000460435"/>
    </source>
</evidence>
<name>A0A7K3MDA7_9ACTN</name>
<dbReference type="EMBL" id="WLZY01000011">
    <property type="protein sequence ID" value="NDL60388.1"/>
    <property type="molecule type" value="Genomic_DNA"/>
</dbReference>
<protein>
    <submittedName>
        <fullName evidence="1">Uncharacterized protein</fullName>
    </submittedName>
</protein>